<dbReference type="PROSITE" id="PS01036">
    <property type="entry name" value="HSP70_3"/>
    <property type="match status" value="1"/>
</dbReference>
<keyword evidence="4" id="KW-1185">Reference proteome</keyword>
<dbReference type="AlphaFoldDB" id="A0A914LCZ9"/>
<evidence type="ECO:0000256" key="2">
    <source>
        <dbReference type="ARBA" id="ARBA00022741"/>
    </source>
</evidence>
<evidence type="ECO:0000256" key="3">
    <source>
        <dbReference type="ARBA" id="ARBA00022840"/>
    </source>
</evidence>
<keyword evidence="3" id="KW-0067">ATP-binding</keyword>
<dbReference type="InterPro" id="IPR043129">
    <property type="entry name" value="ATPase_NBD"/>
</dbReference>
<keyword evidence="2" id="KW-0547">Nucleotide-binding</keyword>
<reference evidence="5" key="1">
    <citation type="submission" date="2022-11" db="UniProtKB">
        <authorList>
            <consortium name="WormBaseParasite"/>
        </authorList>
    </citation>
    <scope>IDENTIFICATION</scope>
</reference>
<sequence length="221" mass="25023">MSCILNRRDCLGSSPTNSQPNFKERRLNRGGGTMDVSVLWLNNAVFVTQAMAGNNRLGGQDFNERIYRLLLKKIKEQTKKDLNNREDLQQLRLAVEEAKLQLTNLPETLINLNFRSIGKFEYLLTRQEFEQVNKDLFSSIVEPIKAALADCQLGPNDIDEIVLVGGSTRIPKIRQIVGQFFSKVPNYGVFPELAVVIGVAIQAGVVINGWPLQVFFKYFFE</sequence>
<dbReference type="GO" id="GO:0005524">
    <property type="term" value="F:ATP binding"/>
    <property type="evidence" value="ECO:0007669"/>
    <property type="project" value="UniProtKB-KW"/>
</dbReference>
<name>A0A914LCZ9_MELIC</name>
<dbReference type="FunFam" id="3.90.640.10:FF:000030">
    <property type="entry name" value="Heat shock protein HSP70"/>
    <property type="match status" value="1"/>
</dbReference>
<dbReference type="InterPro" id="IPR018181">
    <property type="entry name" value="Heat_shock_70_CS"/>
</dbReference>
<dbReference type="Proteomes" id="UP000887563">
    <property type="component" value="Unplaced"/>
</dbReference>
<evidence type="ECO:0000256" key="1">
    <source>
        <dbReference type="ARBA" id="ARBA00007381"/>
    </source>
</evidence>
<dbReference type="GO" id="GO:0140662">
    <property type="term" value="F:ATP-dependent protein folding chaperone"/>
    <property type="evidence" value="ECO:0007669"/>
    <property type="project" value="InterPro"/>
</dbReference>
<dbReference type="Pfam" id="PF00012">
    <property type="entry name" value="HSP70"/>
    <property type="match status" value="1"/>
</dbReference>
<protein>
    <submittedName>
        <fullName evidence="5">Uncharacterized protein</fullName>
    </submittedName>
</protein>
<dbReference type="WBParaSite" id="Minc3s00346g10704">
    <property type="protein sequence ID" value="Minc3s00346g10704"/>
    <property type="gene ID" value="Minc3s00346g10704"/>
</dbReference>
<comment type="similarity">
    <text evidence="1">Belongs to the heat shock protein 70 family.</text>
</comment>
<evidence type="ECO:0000313" key="4">
    <source>
        <dbReference type="Proteomes" id="UP000887563"/>
    </source>
</evidence>
<dbReference type="PRINTS" id="PR00301">
    <property type="entry name" value="HEATSHOCK70"/>
</dbReference>
<dbReference type="Gene3D" id="3.90.640.10">
    <property type="entry name" value="Actin, Chain A, domain 4"/>
    <property type="match status" value="1"/>
</dbReference>
<dbReference type="Gene3D" id="3.30.420.40">
    <property type="match status" value="2"/>
</dbReference>
<evidence type="ECO:0000313" key="5">
    <source>
        <dbReference type="WBParaSite" id="Minc3s00346g10704"/>
    </source>
</evidence>
<dbReference type="GO" id="GO:0006950">
    <property type="term" value="P:response to stress"/>
    <property type="evidence" value="ECO:0007669"/>
    <property type="project" value="UniProtKB-ARBA"/>
</dbReference>
<dbReference type="InterPro" id="IPR013126">
    <property type="entry name" value="Hsp_70_fam"/>
</dbReference>
<dbReference type="SUPFAM" id="SSF53067">
    <property type="entry name" value="Actin-like ATPase domain"/>
    <property type="match status" value="1"/>
</dbReference>
<dbReference type="PANTHER" id="PTHR19375">
    <property type="entry name" value="HEAT SHOCK PROTEIN 70KDA"/>
    <property type="match status" value="1"/>
</dbReference>
<accession>A0A914LCZ9</accession>
<organism evidence="4 5">
    <name type="scientific">Meloidogyne incognita</name>
    <name type="common">Southern root-knot nematode worm</name>
    <name type="synonym">Oxyuris incognita</name>
    <dbReference type="NCBI Taxonomy" id="6306"/>
    <lineage>
        <taxon>Eukaryota</taxon>
        <taxon>Metazoa</taxon>
        <taxon>Ecdysozoa</taxon>
        <taxon>Nematoda</taxon>
        <taxon>Chromadorea</taxon>
        <taxon>Rhabditida</taxon>
        <taxon>Tylenchina</taxon>
        <taxon>Tylenchomorpha</taxon>
        <taxon>Tylenchoidea</taxon>
        <taxon>Meloidogynidae</taxon>
        <taxon>Meloidogyninae</taxon>
        <taxon>Meloidogyne</taxon>
        <taxon>Meloidogyne incognita group</taxon>
    </lineage>
</organism>
<proteinExistence type="inferred from homology"/>